<reference evidence="1" key="1">
    <citation type="submission" date="2020-03" db="EMBL/GenBank/DDBJ databases">
        <title>The deep terrestrial virosphere.</title>
        <authorList>
            <person name="Holmfeldt K."/>
            <person name="Nilsson E."/>
            <person name="Simone D."/>
            <person name="Lopez-Fernandez M."/>
            <person name="Wu X."/>
            <person name="de Brujin I."/>
            <person name="Lundin D."/>
            <person name="Andersson A."/>
            <person name="Bertilsson S."/>
            <person name="Dopson M."/>
        </authorList>
    </citation>
    <scope>NUCLEOTIDE SEQUENCE</scope>
    <source>
        <strain evidence="1">MM171A00688</strain>
        <strain evidence="2">MM171B01337</strain>
    </source>
</reference>
<protein>
    <submittedName>
        <fullName evidence="1">Putative glycosyltransferase</fullName>
    </submittedName>
</protein>
<sequence length="196" mass="22611">MNWAELMENADICYTIKQPLHIKEYRLPGLPNLIDPDEYRPEPRSSRIKIAFAPTSKAPVTSPQSKGYFEVANILRELATERHIEILWIEKQAYETNLKTKQSAHILIDDVVTGNWHRTSLEGCCFSCAVLNNIKMEPFVPADLKTLKSVLIDLIDNPAKLREAQDRARFWVLTKWHAIDQVKTYEEVYKGAIQCK</sequence>
<proteinExistence type="predicted"/>
<gene>
    <name evidence="1" type="ORF">MM171A00688_0016</name>
    <name evidence="2" type="ORF">MM171B01337_0009</name>
</gene>
<evidence type="ECO:0000313" key="2">
    <source>
        <dbReference type="EMBL" id="QJB02397.1"/>
    </source>
</evidence>
<dbReference type="GO" id="GO:0016740">
    <property type="term" value="F:transferase activity"/>
    <property type="evidence" value="ECO:0007669"/>
    <property type="project" value="UniProtKB-KW"/>
</dbReference>
<dbReference type="AlphaFoldDB" id="A0A6M3M2T1"/>
<accession>A0A6M3M2T1</accession>
<evidence type="ECO:0000313" key="1">
    <source>
        <dbReference type="EMBL" id="QJB00133.1"/>
    </source>
</evidence>
<name>A0A6M3M2T1_9ZZZZ</name>
<dbReference type="EMBL" id="MT143780">
    <property type="protein sequence ID" value="QJB02397.1"/>
    <property type="molecule type" value="Genomic_DNA"/>
</dbReference>
<dbReference type="EMBL" id="MT143682">
    <property type="protein sequence ID" value="QJB00133.1"/>
    <property type="molecule type" value="Genomic_DNA"/>
</dbReference>
<keyword evidence="1" id="KW-0808">Transferase</keyword>
<organism evidence="1">
    <name type="scientific">viral metagenome</name>
    <dbReference type="NCBI Taxonomy" id="1070528"/>
    <lineage>
        <taxon>unclassified sequences</taxon>
        <taxon>metagenomes</taxon>
        <taxon>organismal metagenomes</taxon>
    </lineage>
</organism>